<accession>A0A1G7GKS3</accession>
<dbReference type="Pfam" id="PF13274">
    <property type="entry name" value="SocA_Panacea"/>
    <property type="match status" value="1"/>
</dbReference>
<dbReference type="EMBL" id="FNBN01000001">
    <property type="protein sequence ID" value="SDE88736.1"/>
    <property type="molecule type" value="Genomic_DNA"/>
</dbReference>
<evidence type="ECO:0000313" key="2">
    <source>
        <dbReference type="EMBL" id="SDE88736.1"/>
    </source>
</evidence>
<reference evidence="2 3" key="1">
    <citation type="submission" date="2016-10" db="EMBL/GenBank/DDBJ databases">
        <authorList>
            <person name="de Groot N.N."/>
        </authorList>
    </citation>
    <scope>NUCLEOTIDE SEQUENCE [LARGE SCALE GENOMIC DNA]</scope>
    <source>
        <strain evidence="2 3">DSM 527</strain>
    </source>
</reference>
<protein>
    <submittedName>
        <fullName evidence="2">Putative zinc finger/helix-turn-helix protein, YgiT family</fullName>
    </submittedName>
</protein>
<gene>
    <name evidence="2" type="ORF">SAMN04488121_10165</name>
</gene>
<sequence length="337" mass="39819">MKSPYTGKEMVRRLRAETIDFRKESFSILYHFYWDEESGEELTDEELENLNLNQVYNQYREKYNLPFPDQIKEIRDKYSLTQTKMAEVLGFGVNMYRQYENGEIPNISNARLIQLAEDPAEFRKLVNTSINVLDDKALKEVNTRIDTLLIEQNDFHFNGLPQYLMSGGHTDKVTVYTGYRRPSLRRLTEMIVFFASELKPWKTQLNKLLFYADFYHYKKTAYSISGAEYYAIPMGPVPNNFNSIFEYVAQKEDVTICYHEFQEGRYGEEFLPREGRNFEARLFSKEELETLKAVKSALGRKQTKEIIDISHDELAWKENIGTKAKISYKYAFDLKYM</sequence>
<dbReference type="Gene3D" id="1.10.260.40">
    <property type="entry name" value="lambda repressor-like DNA-binding domains"/>
    <property type="match status" value="1"/>
</dbReference>
<dbReference type="OrthoDB" id="9804491at2"/>
<dbReference type="InterPro" id="IPR025272">
    <property type="entry name" value="SocA_Panacea"/>
</dbReference>
<dbReference type="NCBIfam" id="TIGR03830">
    <property type="entry name" value="CxxCG_CxxCG_HTH"/>
    <property type="match status" value="1"/>
</dbReference>
<evidence type="ECO:0000313" key="3">
    <source>
        <dbReference type="Proteomes" id="UP000199045"/>
    </source>
</evidence>
<dbReference type="InterPro" id="IPR032758">
    <property type="entry name" value="MqsA/HigA-2"/>
</dbReference>
<dbReference type="GO" id="GO:0003677">
    <property type="term" value="F:DNA binding"/>
    <property type="evidence" value="ECO:0007669"/>
    <property type="project" value="InterPro"/>
</dbReference>
<dbReference type="AlphaFoldDB" id="A0A1G7GKS3"/>
<name>A0A1G7GKS3_CHIFI</name>
<proteinExistence type="predicted"/>
<dbReference type="STRING" id="104663.SAMN04488121_10165"/>
<dbReference type="InterPro" id="IPR001387">
    <property type="entry name" value="Cro/C1-type_HTH"/>
</dbReference>
<dbReference type="SUPFAM" id="SSF47413">
    <property type="entry name" value="lambda repressor-like DNA-binding domains"/>
    <property type="match status" value="1"/>
</dbReference>
<dbReference type="CDD" id="cd00093">
    <property type="entry name" value="HTH_XRE"/>
    <property type="match status" value="1"/>
</dbReference>
<dbReference type="SMART" id="SM00530">
    <property type="entry name" value="HTH_XRE"/>
    <property type="match status" value="1"/>
</dbReference>
<dbReference type="InterPro" id="IPR022452">
    <property type="entry name" value="MqsA"/>
</dbReference>
<dbReference type="RefSeq" id="WP_089828251.1">
    <property type="nucleotide sequence ID" value="NZ_FNBN01000001.1"/>
</dbReference>
<evidence type="ECO:0000259" key="1">
    <source>
        <dbReference type="PROSITE" id="PS50943"/>
    </source>
</evidence>
<organism evidence="2 3">
    <name type="scientific">Chitinophaga filiformis</name>
    <name type="common">Myxococcus filiformis</name>
    <name type="synonym">Flexibacter filiformis</name>
    <dbReference type="NCBI Taxonomy" id="104663"/>
    <lineage>
        <taxon>Bacteria</taxon>
        <taxon>Pseudomonadati</taxon>
        <taxon>Bacteroidota</taxon>
        <taxon>Chitinophagia</taxon>
        <taxon>Chitinophagales</taxon>
        <taxon>Chitinophagaceae</taxon>
        <taxon>Chitinophaga</taxon>
    </lineage>
</organism>
<dbReference type="Proteomes" id="UP000199045">
    <property type="component" value="Unassembled WGS sequence"/>
</dbReference>
<dbReference type="InterPro" id="IPR010982">
    <property type="entry name" value="Lambda_DNA-bd_dom_sf"/>
</dbReference>
<dbReference type="PROSITE" id="PS50943">
    <property type="entry name" value="HTH_CROC1"/>
    <property type="match status" value="1"/>
</dbReference>
<dbReference type="Pfam" id="PF15731">
    <property type="entry name" value="MqsA_antitoxin"/>
    <property type="match status" value="1"/>
</dbReference>
<feature type="domain" description="HTH cro/C1-type" evidence="1">
    <location>
        <begin position="71"/>
        <end position="117"/>
    </location>
</feature>